<dbReference type="Pfam" id="PF12730">
    <property type="entry name" value="ABC2_membrane_4"/>
    <property type="match status" value="1"/>
</dbReference>
<feature type="transmembrane region" description="Helical" evidence="2">
    <location>
        <begin position="152"/>
        <end position="172"/>
    </location>
</feature>
<gene>
    <name evidence="4" type="ORF">J3359_16685</name>
</gene>
<feature type="domain" description="Peptidase M1 membrane alanine aminopeptidase" evidence="3">
    <location>
        <begin position="935"/>
        <end position="1071"/>
    </location>
</feature>
<feature type="compositionally biased region" description="Basic and acidic residues" evidence="1">
    <location>
        <begin position="747"/>
        <end position="757"/>
    </location>
</feature>
<name>A0A975CM14_9FLAO</name>
<dbReference type="KEGG" id="pcea:J3359_16685"/>
<keyword evidence="2" id="KW-0472">Membrane</keyword>
<feature type="transmembrane region" description="Helical" evidence="2">
    <location>
        <begin position="447"/>
        <end position="467"/>
    </location>
</feature>
<feature type="transmembrane region" description="Helical" evidence="2">
    <location>
        <begin position="479"/>
        <end position="500"/>
    </location>
</feature>
<keyword evidence="5" id="KW-1185">Reference proteome</keyword>
<dbReference type="GO" id="GO:0008270">
    <property type="term" value="F:zinc ion binding"/>
    <property type="evidence" value="ECO:0007669"/>
    <property type="project" value="InterPro"/>
</dbReference>
<accession>A0A975CM14</accession>
<feature type="transmembrane region" description="Helical" evidence="2">
    <location>
        <begin position="533"/>
        <end position="550"/>
    </location>
</feature>
<dbReference type="Gene3D" id="1.10.390.10">
    <property type="entry name" value="Neutral Protease Domain 2"/>
    <property type="match status" value="1"/>
</dbReference>
<feature type="transmembrane region" description="Helical" evidence="2">
    <location>
        <begin position="20"/>
        <end position="41"/>
    </location>
</feature>
<evidence type="ECO:0000256" key="2">
    <source>
        <dbReference type="SAM" id="Phobius"/>
    </source>
</evidence>
<feature type="transmembrane region" description="Helical" evidence="2">
    <location>
        <begin position="244"/>
        <end position="265"/>
    </location>
</feature>
<dbReference type="Proteomes" id="UP000663920">
    <property type="component" value="Chromosome"/>
</dbReference>
<keyword evidence="2" id="KW-0812">Transmembrane</keyword>
<dbReference type="GO" id="GO:0008237">
    <property type="term" value="F:metallopeptidase activity"/>
    <property type="evidence" value="ECO:0007669"/>
    <property type="project" value="InterPro"/>
</dbReference>
<evidence type="ECO:0000313" key="4">
    <source>
        <dbReference type="EMBL" id="QTE22416.1"/>
    </source>
</evidence>
<dbReference type="Pfam" id="PF01433">
    <property type="entry name" value="Peptidase_M1"/>
    <property type="match status" value="1"/>
</dbReference>
<feature type="transmembrane region" description="Helical" evidence="2">
    <location>
        <begin position="105"/>
        <end position="132"/>
    </location>
</feature>
<feature type="transmembrane region" description="Helical" evidence="2">
    <location>
        <begin position="179"/>
        <end position="196"/>
    </location>
</feature>
<evidence type="ECO:0000313" key="5">
    <source>
        <dbReference type="Proteomes" id="UP000663920"/>
    </source>
</evidence>
<protein>
    <recommendedName>
        <fullName evidence="3">Peptidase M1 membrane alanine aminopeptidase domain-containing protein</fullName>
    </recommendedName>
</protein>
<dbReference type="InterPro" id="IPR027268">
    <property type="entry name" value="Peptidase_M4/M1_CTD_sf"/>
</dbReference>
<dbReference type="EMBL" id="CP071869">
    <property type="protein sequence ID" value="QTE22416.1"/>
    <property type="molecule type" value="Genomic_DNA"/>
</dbReference>
<dbReference type="AlphaFoldDB" id="A0A975CM14"/>
<sequence>MFSTIFKQELKYWFNRPVTYIYAVIFFLIAVFLSASSAGIFDNLTVTTGSSKIVNSPMAINGLFNTMAVLLFFLFPSIIGVAVYRDYKSNMHSILYSYPFSKFNYLSAKFLSAFTIVLLIILMAGFGLFIGFRLPGTNQELVNAFNFSAYAHAYLVYIIPNVLLFGIIIFGVVTFTRNIAAGFITVVLLLFVQSIAESFLSNPDHRFWSALFDPFGGQAASYYTRYWTVAEQNELMPPLKGVIIYNRLLWLGVASLVMLGVYKLFSFSQNAFTFSLNKKKGERSIKQNFGGITRINLPKATYDYSFWNDVKITWKLSNIDFKYIVKSWPFIAILLVGLISIIIIANTAGEIFDTKTLPTTWQMLLLPGGTFTFFINLLTFLYAGMLIRRGETARVNHLVDVTPVKNWTLLLSKFVAILKMQVVLLSVIMVAGMVFQTYKGYYNFEVGHYLFELYALMFIHFAIWALLAMFVQTIVKNQYLGLFVLLILLIGIPLLSLAGIEQIVFKYNQAPGYSYSDMNGYGAAFSKYFTYKTYWFVGGIVLLMLAKLFWTRGVPNSFAERLRIARKRANGKITAVIVILSLVFLAIGGRIYYETNYLNESVSSKEVEKLRVKWEKTYKKFENRAQPRIVAVNVDMNIFPKTRDFTSSGTYKMINKTNEVIDSIFLSYNEYPSTFTFDRENDLVSKDTVYNFDIYQLKEPLQPGDSVTLSFKVKNEENTFLTSKSPVRENGTFVNNTALFPSLGYSSERELSDDQTRKKYNLPPNKLKPEPTDSTALGNTYISRDADWIDFEATVSTAKDQIAIAPGYLQKEWMEGDRRYFHYKMDSKILNFYAFNSARYEIKKEMWNGISLEIYYHKPHTYNLDRMMKGMKASLDYNTKNFSPYQHKQVRIIEFPRTGGSFAQSFPNTIPFSEGVGFIADVDDTKDGGVDYPFAITVHELAHQWFAHQVIGADVLGATLTSESMSEYVSLKVLEHQQGKTKMRKFLKDALDGYLMGRTFESKREKPLMYNDGQGYIHYQKGSMVLYAISDYIGEENFNGAIKKYVNKVKFQEPPYTTSIEMVDFIRKATPDSLQYVIKDMFETITLYKNRIVNVASTELENGKYKVDIEFEVSKYRNNEKGKRYYSDNKKDSISYTKEGSKKPIYSVPLADYIDIGIFTEEEIDGEKEEKQLYFKKHKITQINNKITIIVDKKPTEVGVDPYNKLIDTKSNDNRRKL</sequence>
<evidence type="ECO:0000259" key="3">
    <source>
        <dbReference type="Pfam" id="PF01433"/>
    </source>
</evidence>
<evidence type="ECO:0000256" key="1">
    <source>
        <dbReference type="SAM" id="MobiDB-lite"/>
    </source>
</evidence>
<feature type="region of interest" description="Disordered" evidence="1">
    <location>
        <begin position="747"/>
        <end position="774"/>
    </location>
</feature>
<feature type="transmembrane region" description="Helical" evidence="2">
    <location>
        <begin position="365"/>
        <end position="387"/>
    </location>
</feature>
<proteinExistence type="predicted"/>
<keyword evidence="2" id="KW-1133">Transmembrane helix</keyword>
<feature type="transmembrane region" description="Helical" evidence="2">
    <location>
        <begin position="414"/>
        <end position="435"/>
    </location>
</feature>
<feature type="transmembrane region" description="Helical" evidence="2">
    <location>
        <begin position="571"/>
        <end position="593"/>
    </location>
</feature>
<organism evidence="4 5">
    <name type="scientific">Polaribacter cellanae</name>
    <dbReference type="NCBI Taxonomy" id="2818493"/>
    <lineage>
        <taxon>Bacteria</taxon>
        <taxon>Pseudomonadati</taxon>
        <taxon>Bacteroidota</taxon>
        <taxon>Flavobacteriia</taxon>
        <taxon>Flavobacteriales</taxon>
        <taxon>Flavobacteriaceae</taxon>
    </lineage>
</organism>
<feature type="transmembrane region" description="Helical" evidence="2">
    <location>
        <begin position="323"/>
        <end position="345"/>
    </location>
</feature>
<feature type="transmembrane region" description="Helical" evidence="2">
    <location>
        <begin position="61"/>
        <end position="84"/>
    </location>
</feature>
<dbReference type="SUPFAM" id="SSF55486">
    <property type="entry name" value="Metalloproteases ('zincins'), catalytic domain"/>
    <property type="match status" value="1"/>
</dbReference>
<dbReference type="InterPro" id="IPR014782">
    <property type="entry name" value="Peptidase_M1_dom"/>
</dbReference>
<dbReference type="RefSeq" id="WP_208078221.1">
    <property type="nucleotide sequence ID" value="NZ_CP071869.1"/>
</dbReference>
<reference evidence="4 5" key="1">
    <citation type="submission" date="2021-03" db="EMBL/GenBank/DDBJ databases">
        <title>Complete genome of Polaribacter_sp.SM13.</title>
        <authorList>
            <person name="Jeong S.W."/>
            <person name="Bae J.W."/>
        </authorList>
    </citation>
    <scope>NUCLEOTIDE SEQUENCE [LARGE SCALE GENOMIC DNA]</scope>
    <source>
        <strain evidence="4 5">SM13</strain>
    </source>
</reference>